<feature type="compositionally biased region" description="Pro residues" evidence="1">
    <location>
        <begin position="264"/>
        <end position="283"/>
    </location>
</feature>
<feature type="compositionally biased region" description="Basic and acidic residues" evidence="1">
    <location>
        <begin position="410"/>
        <end position="443"/>
    </location>
</feature>
<evidence type="ECO:0000313" key="4">
    <source>
        <dbReference type="Proteomes" id="UP000799766"/>
    </source>
</evidence>
<protein>
    <submittedName>
        <fullName evidence="3">Spt20 family-domain-containing protein</fullName>
    </submittedName>
</protein>
<feature type="region of interest" description="Disordered" evidence="1">
    <location>
        <begin position="1"/>
        <end position="27"/>
    </location>
</feature>
<dbReference type="Pfam" id="PF12090">
    <property type="entry name" value="Spt20_SEP"/>
    <property type="match status" value="1"/>
</dbReference>
<feature type="region of interest" description="Disordered" evidence="1">
    <location>
        <begin position="410"/>
        <end position="628"/>
    </location>
</feature>
<feature type="compositionally biased region" description="Gly residues" evidence="1">
    <location>
        <begin position="900"/>
        <end position="928"/>
    </location>
</feature>
<dbReference type="InterPro" id="IPR046468">
    <property type="entry name" value="Spt20-like_SEP"/>
</dbReference>
<proteinExistence type="predicted"/>
<feature type="compositionally biased region" description="Low complexity" evidence="1">
    <location>
        <begin position="713"/>
        <end position="733"/>
    </location>
</feature>
<keyword evidence="4" id="KW-1185">Reference proteome</keyword>
<feature type="compositionally biased region" description="Gly residues" evidence="1">
    <location>
        <begin position="815"/>
        <end position="824"/>
    </location>
</feature>
<feature type="compositionally biased region" description="Polar residues" evidence="1">
    <location>
        <begin position="491"/>
        <end position="535"/>
    </location>
</feature>
<feature type="region of interest" description="Disordered" evidence="1">
    <location>
        <begin position="679"/>
        <end position="740"/>
    </location>
</feature>
<evidence type="ECO:0000256" key="1">
    <source>
        <dbReference type="SAM" id="MobiDB-lite"/>
    </source>
</evidence>
<feature type="compositionally biased region" description="Low complexity" evidence="1">
    <location>
        <begin position="444"/>
        <end position="481"/>
    </location>
</feature>
<name>A0A6A6PE17_9PEZI</name>
<dbReference type="Proteomes" id="UP000799766">
    <property type="component" value="Unassembled WGS sequence"/>
</dbReference>
<feature type="region of interest" description="Disordered" evidence="1">
    <location>
        <begin position="1046"/>
        <end position="1087"/>
    </location>
</feature>
<feature type="compositionally biased region" description="Low complexity" evidence="1">
    <location>
        <begin position="679"/>
        <end position="698"/>
    </location>
</feature>
<feature type="compositionally biased region" description="Low complexity" evidence="1">
    <location>
        <begin position="177"/>
        <end position="188"/>
    </location>
</feature>
<feature type="compositionally biased region" description="Polar residues" evidence="1">
    <location>
        <begin position="166"/>
        <end position="176"/>
    </location>
</feature>
<feature type="compositionally biased region" description="Low complexity" evidence="1">
    <location>
        <begin position="787"/>
        <end position="797"/>
    </location>
</feature>
<dbReference type="EMBL" id="MU001670">
    <property type="protein sequence ID" value="KAF2462062.1"/>
    <property type="molecule type" value="Genomic_DNA"/>
</dbReference>
<reference evidence="3" key="1">
    <citation type="journal article" date="2020" name="Stud. Mycol.">
        <title>101 Dothideomycetes genomes: a test case for predicting lifestyles and emergence of pathogens.</title>
        <authorList>
            <person name="Haridas S."/>
            <person name="Albert R."/>
            <person name="Binder M."/>
            <person name="Bloem J."/>
            <person name="Labutti K."/>
            <person name="Salamov A."/>
            <person name="Andreopoulos B."/>
            <person name="Baker S."/>
            <person name="Barry K."/>
            <person name="Bills G."/>
            <person name="Bluhm B."/>
            <person name="Cannon C."/>
            <person name="Castanera R."/>
            <person name="Culley D."/>
            <person name="Daum C."/>
            <person name="Ezra D."/>
            <person name="Gonzalez J."/>
            <person name="Henrissat B."/>
            <person name="Kuo A."/>
            <person name="Liang C."/>
            <person name="Lipzen A."/>
            <person name="Lutzoni F."/>
            <person name="Magnuson J."/>
            <person name="Mondo S."/>
            <person name="Nolan M."/>
            <person name="Ohm R."/>
            <person name="Pangilinan J."/>
            <person name="Park H.-J."/>
            <person name="Ramirez L."/>
            <person name="Alfaro M."/>
            <person name="Sun H."/>
            <person name="Tritt A."/>
            <person name="Yoshinaga Y."/>
            <person name="Zwiers L.-H."/>
            <person name="Turgeon B."/>
            <person name="Goodwin S."/>
            <person name="Spatafora J."/>
            <person name="Crous P."/>
            <person name="Grigoriev I."/>
        </authorList>
    </citation>
    <scope>NUCLEOTIDE SEQUENCE</scope>
    <source>
        <strain evidence="3">ATCC 16933</strain>
    </source>
</reference>
<sequence>MATTAVATRQRRESHRPSLSKASLRASTGDVAADRVASAKPVAEPIVRTPDYILQKHKGKPPSFIVHLHPAYFKLEGQDGNFPYNSPMRPLLDHIKTQTVPHEMLEELFQSRVNFYDGCLIVEVHDHKSAAKSAQPGAADAAEARKKSSLHAHNNFITPSPYAPLATSTKAENQTKAEAAARASSVGAPHSATEPNGTRDKENLVPQQGSSEKVASGPRIFTMVLFPTPRSLLEEVTMLANAPQPDVRTAKRQNSRDGTNMAQPPTPLSSVPPTPTTRGPPPNKRQKMVLDSNNIHEFEASVIRMTEPNLLLEPAASAKETEAMLKATAHPLHNEKPPPPKTRKRTVAELAADEAQAAEEERFLLACDDRLGPTAAAVGGAAEGQGAAVSYEPRFSRFKTLETIKAQHEEAERIKKEKEAREAHAKRMQTEAEAQKRIEEQKRAAQMQAAMLANQNRQQEMQQARMRAAAAAQTASANAQQGNMSHGGHPQQGSVMQNPQHTAQFHVSQGQQSSPVLRQHSPLASSPINNASAMNTHGMAAPPMMATSSSHGAGSPARPTSAVSHHQGPVGMVRNISQQQHGSQQGGASRNGTPQMMHGTPSMPQAVPARHTMTPQPRGGAQQRSPVTAMAQTPSMMGESGGTGMTNNSPLAHMLATIGMSHEQFKSLPLPQKHHLANQWRARQAQAAAAAAHQQQQQGGTGMHHAGSPQQANQTSQQVGTPQQQHQQQPNQGMPTTQEQMQRLVASQLQSRNLSPAEYNQQMRAQMQRMVQHQRQQAQQGGGPGQGSPTPVPGQSGMHRPPSQTGAHPNVGQVGPQGGQGMGNMGNNMDPATMARMQQFQQQQMVHQRNQQIIMRRLQHIHGGQLPPNIAEQIQAVGLMGYLQSLPPQHQMQLTQGLSNQGGGGQQGQGGGGQQQGQGGMGGMGMGAMGGGGGGGGGMGGMGGHPGGAGPGGMMGAAGQNFMGVSPQQQQQMHIQRMRQLQAYRAQQGGGGGQGGAGGQGQMGLGGMQGMNMGGMNMNMLNMAGNMMGNGMPQGMGRGMGQGGMGPGGMGPGGMGPGGMGPGGMGQGGMGQGGMGQGGMGQGGMGQ</sequence>
<feature type="region of interest" description="Disordered" evidence="1">
    <location>
        <begin position="766"/>
        <end position="830"/>
    </location>
</feature>
<evidence type="ECO:0000313" key="3">
    <source>
        <dbReference type="EMBL" id="KAF2462062.1"/>
    </source>
</evidence>
<dbReference type="OrthoDB" id="1932706at2759"/>
<dbReference type="AlphaFoldDB" id="A0A6A6PE17"/>
<evidence type="ECO:0000259" key="2">
    <source>
        <dbReference type="Pfam" id="PF12090"/>
    </source>
</evidence>
<feature type="compositionally biased region" description="Low complexity" evidence="1">
    <location>
        <begin position="766"/>
        <end position="779"/>
    </location>
</feature>
<feature type="region of interest" description="Disordered" evidence="1">
    <location>
        <begin position="243"/>
        <end position="290"/>
    </location>
</feature>
<feature type="region of interest" description="Disordered" evidence="1">
    <location>
        <begin position="154"/>
        <end position="215"/>
    </location>
</feature>
<organism evidence="3 4">
    <name type="scientific">Lineolata rhizophorae</name>
    <dbReference type="NCBI Taxonomy" id="578093"/>
    <lineage>
        <taxon>Eukaryota</taxon>
        <taxon>Fungi</taxon>
        <taxon>Dikarya</taxon>
        <taxon>Ascomycota</taxon>
        <taxon>Pezizomycotina</taxon>
        <taxon>Dothideomycetes</taxon>
        <taxon>Dothideomycetes incertae sedis</taxon>
        <taxon>Lineolatales</taxon>
        <taxon>Lineolataceae</taxon>
        <taxon>Lineolata</taxon>
    </lineage>
</organism>
<accession>A0A6A6PE17</accession>
<feature type="domain" description="Spt20-like SEP" evidence="2">
    <location>
        <begin position="59"/>
        <end position="327"/>
    </location>
</feature>
<feature type="compositionally biased region" description="Low complexity" evidence="1">
    <location>
        <begin position="577"/>
        <end position="588"/>
    </location>
</feature>
<gene>
    <name evidence="3" type="ORF">BDY21DRAFT_375950</name>
</gene>
<feature type="region of interest" description="Disordered" evidence="1">
    <location>
        <begin position="894"/>
        <end position="928"/>
    </location>
</feature>